<organism evidence="1 2">
    <name type="scientific">Mucilaginibacter agri</name>
    <dbReference type="NCBI Taxonomy" id="2695265"/>
    <lineage>
        <taxon>Bacteria</taxon>
        <taxon>Pseudomonadati</taxon>
        <taxon>Bacteroidota</taxon>
        <taxon>Sphingobacteriia</taxon>
        <taxon>Sphingobacteriales</taxon>
        <taxon>Sphingobacteriaceae</taxon>
        <taxon>Mucilaginibacter</taxon>
    </lineage>
</organism>
<reference evidence="1" key="1">
    <citation type="submission" date="2020-01" db="EMBL/GenBank/DDBJ databases">
        <authorList>
            <person name="Seo Y.L."/>
        </authorList>
    </citation>
    <scope>NUCLEOTIDE SEQUENCE</scope>
    <source>
        <strain evidence="1">R11</strain>
    </source>
</reference>
<gene>
    <name evidence="1" type="ORF">GSY63_00955</name>
</gene>
<reference evidence="1" key="2">
    <citation type="submission" date="2020-10" db="EMBL/GenBank/DDBJ databases">
        <title>Mucilaginibacter sp. nov., isolated from soil.</title>
        <authorList>
            <person name="Jeon C.O."/>
        </authorList>
    </citation>
    <scope>NUCLEOTIDE SEQUENCE</scope>
    <source>
        <strain evidence="1">R11</strain>
    </source>
</reference>
<dbReference type="AlphaFoldDB" id="A0A965ZCT3"/>
<evidence type="ECO:0000313" key="2">
    <source>
        <dbReference type="Proteomes" id="UP000638732"/>
    </source>
</evidence>
<dbReference type="EMBL" id="WWEO01000031">
    <property type="protein sequence ID" value="NCD67918.1"/>
    <property type="molecule type" value="Genomic_DNA"/>
</dbReference>
<accession>A0A965ZCT3</accession>
<keyword evidence="2" id="KW-1185">Reference proteome</keyword>
<proteinExistence type="predicted"/>
<dbReference type="Proteomes" id="UP000638732">
    <property type="component" value="Unassembled WGS sequence"/>
</dbReference>
<name>A0A965ZCT3_9SPHI</name>
<comment type="caution">
    <text evidence="1">The sequence shown here is derived from an EMBL/GenBank/DDBJ whole genome shotgun (WGS) entry which is preliminary data.</text>
</comment>
<sequence length="329" mass="37493">MKLNADAFYISAVTDERIDKKNIGRLIPVSANAVKTEAVSVPLQGGGLTAVESYVKKNLPLKYGLRPVVARMQKMFINEVAMPDGRVDGKVELSIAFDLQTGEDIYVHLVNYTGGAHYIRTSTQANVAEPALRNAIENAMAYINNWINKQEDGNPLLAREVKLVFTDYIEQPETDTIYYSPKRPLIWDDFKDRPRNGRFTAEVMPGLGYAEQTSINKGVIYVNLAMKVYLPKSASWVNPSSQTSYALNHEQRHFDIVKLGSERFKKRMLKEKLPVLNYDGYINVEYFEALREIERLQKQYDDETAHGTNTSEQERWNRLIDKELSSINS</sequence>
<evidence type="ECO:0008006" key="3">
    <source>
        <dbReference type="Google" id="ProtNLM"/>
    </source>
</evidence>
<evidence type="ECO:0000313" key="1">
    <source>
        <dbReference type="EMBL" id="NCD67918.1"/>
    </source>
</evidence>
<protein>
    <recommendedName>
        <fullName evidence="3">DUF922 domain-containing protein</fullName>
    </recommendedName>
</protein>
<dbReference type="RefSeq" id="WP_166583945.1">
    <property type="nucleotide sequence ID" value="NZ_WWEO01000031.1"/>
</dbReference>